<evidence type="ECO:0000313" key="2">
    <source>
        <dbReference type="EMBL" id="TGO77433.1"/>
    </source>
</evidence>
<reference evidence="2 3" key="1">
    <citation type="submission" date="2017-12" db="EMBL/GenBank/DDBJ databases">
        <title>Comparative genomics of Botrytis spp.</title>
        <authorList>
            <person name="Valero-Jimenez C.A."/>
            <person name="Tapia P."/>
            <person name="Veloso J."/>
            <person name="Silva-Moreno E."/>
            <person name="Staats M."/>
            <person name="Valdes J.H."/>
            <person name="Van Kan J.A.L."/>
        </authorList>
    </citation>
    <scope>NUCLEOTIDE SEQUENCE [LARGE SCALE GENOMIC DNA]</scope>
    <source>
        <strain evidence="2 3">Be9601</strain>
    </source>
</reference>
<sequence>MPTSPESDSPESLSSESASPESPSSESPSSESLSPESPPPKFISPSSEPLSPEPSLLKFISPESPSSRSPSLKPQSALFVDRGLKVQVCLDVLVENGGYNSVRGRGPPILCDSLLDIDSPQDWWQMLRNLQQIIDLQLVPLLGVSPEIVDVFVVWDGDVPPECDGWSKWSEWLKCKRWNDIRVKTMRLYKREKGPRYRISWITLNNPMSRLSESGSAHIILKQLIRKVARSIYCPGTIDYTPHSKQYNPSKAILITSQESKTVSYSSVEPYSTDLTNFFPEMSDRSSSGAQPSITPGIQIRAMNISDGSFPFLCDTTLGIVSSADFSTISHTLIQTINVQASSEKFSCVEGDISIFIHWAGETPDKYADETASRCWNNISLDLMLLSEERFSVDSPDELKDLWSLLAKRKYRDEIFCVFEASPIPASNHTSESEKDTYRRDKIHSDE</sequence>
<evidence type="ECO:0000313" key="3">
    <source>
        <dbReference type="Proteomes" id="UP000297229"/>
    </source>
</evidence>
<comment type="caution">
    <text evidence="2">The sequence shown here is derived from an EMBL/GenBank/DDBJ whole genome shotgun (WGS) entry which is preliminary data.</text>
</comment>
<feature type="compositionally biased region" description="Basic and acidic residues" evidence="1">
    <location>
        <begin position="431"/>
        <end position="447"/>
    </location>
</feature>
<gene>
    <name evidence="2" type="ORF">BELL_0108g00100</name>
</gene>
<feature type="region of interest" description="Disordered" evidence="1">
    <location>
        <begin position="1"/>
        <end position="73"/>
    </location>
</feature>
<name>A0A4Z1K821_9HELO</name>
<feature type="compositionally biased region" description="Low complexity" evidence="1">
    <location>
        <begin position="1"/>
        <end position="35"/>
    </location>
</feature>
<feature type="compositionally biased region" description="Low complexity" evidence="1">
    <location>
        <begin position="44"/>
        <end position="73"/>
    </location>
</feature>
<dbReference type="Proteomes" id="UP000297229">
    <property type="component" value="Unassembled WGS sequence"/>
</dbReference>
<protein>
    <submittedName>
        <fullName evidence="2">Uncharacterized protein</fullName>
    </submittedName>
</protein>
<keyword evidence="3" id="KW-1185">Reference proteome</keyword>
<organism evidence="2 3">
    <name type="scientific">Botrytis elliptica</name>
    <dbReference type="NCBI Taxonomy" id="278938"/>
    <lineage>
        <taxon>Eukaryota</taxon>
        <taxon>Fungi</taxon>
        <taxon>Dikarya</taxon>
        <taxon>Ascomycota</taxon>
        <taxon>Pezizomycotina</taxon>
        <taxon>Leotiomycetes</taxon>
        <taxon>Helotiales</taxon>
        <taxon>Sclerotiniaceae</taxon>
        <taxon>Botrytis</taxon>
    </lineage>
</organism>
<proteinExistence type="predicted"/>
<accession>A0A4Z1K821</accession>
<dbReference type="EMBL" id="PQXM01000107">
    <property type="protein sequence ID" value="TGO77433.1"/>
    <property type="molecule type" value="Genomic_DNA"/>
</dbReference>
<evidence type="ECO:0000256" key="1">
    <source>
        <dbReference type="SAM" id="MobiDB-lite"/>
    </source>
</evidence>
<feature type="region of interest" description="Disordered" evidence="1">
    <location>
        <begin position="426"/>
        <end position="447"/>
    </location>
</feature>
<dbReference type="AlphaFoldDB" id="A0A4Z1K821"/>